<dbReference type="AlphaFoldDB" id="A0A2P5RSE7"/>
<dbReference type="PANTHER" id="PTHR31286">
    <property type="entry name" value="GLYCINE-RICH CELL WALL STRUCTURAL PROTEIN 1.8-LIKE"/>
    <property type="match status" value="1"/>
</dbReference>
<feature type="region of interest" description="Disordered" evidence="1">
    <location>
        <begin position="210"/>
        <end position="239"/>
    </location>
</feature>
<dbReference type="InterPro" id="IPR025558">
    <property type="entry name" value="DUF4283"/>
</dbReference>
<dbReference type="Proteomes" id="UP000239757">
    <property type="component" value="Unassembled WGS sequence"/>
</dbReference>
<protein>
    <recommendedName>
        <fullName evidence="2">DUF4283 domain-containing protein</fullName>
    </recommendedName>
</protein>
<reference evidence="3 4" key="1">
    <citation type="submission" date="2015-01" db="EMBL/GenBank/DDBJ databases">
        <title>Genome of allotetraploid Gossypium barbadense reveals genomic plasticity and fiber elongation in cotton evolution.</title>
        <authorList>
            <person name="Chen X."/>
            <person name="Liu X."/>
            <person name="Zhao B."/>
            <person name="Zheng H."/>
            <person name="Hu Y."/>
            <person name="Lu G."/>
            <person name="Yang C."/>
            <person name="Chen J."/>
            <person name="Shan C."/>
            <person name="Zhang L."/>
            <person name="Zhou Y."/>
            <person name="Wang L."/>
            <person name="Guo W."/>
            <person name="Bai Y."/>
            <person name="Ruan J."/>
            <person name="Shangguan X."/>
            <person name="Mao Y."/>
            <person name="Jiang J."/>
            <person name="Zhu Y."/>
            <person name="Lei J."/>
            <person name="Kang H."/>
            <person name="Chen S."/>
            <person name="He X."/>
            <person name="Wang R."/>
            <person name="Wang Y."/>
            <person name="Chen J."/>
            <person name="Wang L."/>
            <person name="Yu S."/>
            <person name="Wang B."/>
            <person name="Wei J."/>
            <person name="Song S."/>
            <person name="Lu X."/>
            <person name="Gao Z."/>
            <person name="Gu W."/>
            <person name="Deng X."/>
            <person name="Ma D."/>
            <person name="Wang S."/>
            <person name="Liang W."/>
            <person name="Fang L."/>
            <person name="Cai C."/>
            <person name="Zhu X."/>
            <person name="Zhou B."/>
            <person name="Zhang Y."/>
            <person name="Chen Z."/>
            <person name="Xu S."/>
            <person name="Zhu R."/>
            <person name="Wang S."/>
            <person name="Zhang T."/>
            <person name="Zhao G."/>
        </authorList>
    </citation>
    <scope>NUCLEOTIDE SEQUENCE [LARGE SCALE GENOMIC DNA]</scope>
    <source>
        <strain evidence="4">cv. Xinhai21</strain>
        <tissue evidence="3">Leaf</tissue>
    </source>
</reference>
<organism evidence="3 4">
    <name type="scientific">Gossypium barbadense</name>
    <name type="common">Sea Island cotton</name>
    <name type="synonym">Hibiscus barbadensis</name>
    <dbReference type="NCBI Taxonomy" id="3634"/>
    <lineage>
        <taxon>Eukaryota</taxon>
        <taxon>Viridiplantae</taxon>
        <taxon>Streptophyta</taxon>
        <taxon>Embryophyta</taxon>
        <taxon>Tracheophyta</taxon>
        <taxon>Spermatophyta</taxon>
        <taxon>Magnoliopsida</taxon>
        <taxon>eudicotyledons</taxon>
        <taxon>Gunneridae</taxon>
        <taxon>Pentapetalae</taxon>
        <taxon>rosids</taxon>
        <taxon>malvids</taxon>
        <taxon>Malvales</taxon>
        <taxon>Malvaceae</taxon>
        <taxon>Malvoideae</taxon>
        <taxon>Gossypium</taxon>
    </lineage>
</organism>
<evidence type="ECO:0000259" key="2">
    <source>
        <dbReference type="Pfam" id="PF14111"/>
    </source>
</evidence>
<accession>A0A2P5RSE7</accession>
<evidence type="ECO:0000313" key="3">
    <source>
        <dbReference type="EMBL" id="PPR90709.1"/>
    </source>
</evidence>
<sequence length="345" mass="38201">MDIENGYYLVRFLKRADYDRVLSQGPWIIFGQYLTVQPWTKDFNPMQLYPSVVLAWIWLLGLPRFLYHRQIVEAIGGLIGKVLIDGIAQRVEYEALPTSEVVKDVSVKAAGGNAEEARPEFGPWMPVERKLQRNLRNGRGNARSNKGEIKGENHQKEPLASRFLALIGEDENSDTYDMAVRNLLSVGDYDFNDARKGSLNARIGVNSLGDLDSSVGPSNIPTKPSKVKATDGPKGNDALKSVSLRLTPDLAHKSSSDPELSKEADAVENWAKLGQLSGTTHHASSIIDMVVDDVKCGDCSNEVQGVSNGGNFDNIVAHFNWLSNALRAPLLLFQRMSWNPRNILQ</sequence>
<proteinExistence type="predicted"/>
<gene>
    <name evidence="3" type="ORF">GOBAR_AA29974</name>
</gene>
<evidence type="ECO:0000256" key="1">
    <source>
        <dbReference type="SAM" id="MobiDB-lite"/>
    </source>
</evidence>
<feature type="domain" description="DUF4283" evidence="2">
    <location>
        <begin position="2"/>
        <end position="47"/>
    </location>
</feature>
<dbReference type="PANTHER" id="PTHR31286:SF173">
    <property type="entry name" value="DUF4283 DOMAIN-CONTAINING PROTEIN"/>
    <property type="match status" value="1"/>
</dbReference>
<dbReference type="InterPro" id="IPR040256">
    <property type="entry name" value="At4g02000-like"/>
</dbReference>
<dbReference type="Pfam" id="PF14111">
    <property type="entry name" value="DUF4283"/>
    <property type="match status" value="1"/>
</dbReference>
<dbReference type="EMBL" id="KZ667528">
    <property type="protein sequence ID" value="PPR90709.1"/>
    <property type="molecule type" value="Genomic_DNA"/>
</dbReference>
<name>A0A2P5RSE7_GOSBA</name>
<evidence type="ECO:0000313" key="4">
    <source>
        <dbReference type="Proteomes" id="UP000239757"/>
    </source>
</evidence>
<dbReference type="OrthoDB" id="1750606at2759"/>